<accession>E0ICT8</accession>
<dbReference type="OrthoDB" id="2631399at2"/>
<evidence type="ECO:0000256" key="1">
    <source>
        <dbReference type="SAM" id="Phobius"/>
    </source>
</evidence>
<feature type="transmembrane region" description="Helical" evidence="1">
    <location>
        <begin position="238"/>
        <end position="256"/>
    </location>
</feature>
<feature type="transmembrane region" description="Helical" evidence="1">
    <location>
        <begin position="20"/>
        <end position="37"/>
    </location>
</feature>
<dbReference type="RefSeq" id="WP_006039465.1">
    <property type="nucleotide sequence ID" value="NZ_AEDD01000009.1"/>
</dbReference>
<evidence type="ECO:0000313" key="3">
    <source>
        <dbReference type="Proteomes" id="UP000005387"/>
    </source>
</evidence>
<dbReference type="Proteomes" id="UP000005387">
    <property type="component" value="Unassembled WGS sequence"/>
</dbReference>
<gene>
    <name evidence="2" type="ORF">PaecuDRAFT_3477</name>
</gene>
<evidence type="ECO:0000313" key="2">
    <source>
        <dbReference type="EMBL" id="EFM09974.1"/>
    </source>
</evidence>
<dbReference type="EMBL" id="AEDD01000009">
    <property type="protein sequence ID" value="EFM09974.1"/>
    <property type="molecule type" value="Genomic_DNA"/>
</dbReference>
<proteinExistence type="predicted"/>
<organism evidence="2 3">
    <name type="scientific">Paenibacillus curdlanolyticus YK9</name>
    <dbReference type="NCBI Taxonomy" id="717606"/>
    <lineage>
        <taxon>Bacteria</taxon>
        <taxon>Bacillati</taxon>
        <taxon>Bacillota</taxon>
        <taxon>Bacilli</taxon>
        <taxon>Bacillales</taxon>
        <taxon>Paenibacillaceae</taxon>
        <taxon>Paenibacillus</taxon>
    </lineage>
</organism>
<feature type="transmembrane region" description="Helical" evidence="1">
    <location>
        <begin position="182"/>
        <end position="203"/>
    </location>
</feature>
<protein>
    <submittedName>
        <fullName evidence="2">Uncharacterized protein</fullName>
    </submittedName>
</protein>
<feature type="transmembrane region" description="Helical" evidence="1">
    <location>
        <begin position="150"/>
        <end position="170"/>
    </location>
</feature>
<sequence length="264" mass="31263">MDYFVDVYNLYIKFDSISKFYITLVIGLCAFLYKTFLSMHLEEQKQKESIIQKKVEILSQFYASIVIYMNSTQEQAEQEKLIEKIGECYPYLDYRTKMKIEMYYANRSIYTLNSLKGIIKQILNKYETIGENQLEFEKLFSIFYRLLKPVLPLIFILIVIIVGVSNFIIFHDAKSNWEKYCIVSDYASILFSLTILISLINLVLQKWSEFRNPGLRFWIGTFVVIVCPYVILLIDSNYLYLAFVIQILCIIILLVLDFKVRESR</sequence>
<reference evidence="2 3" key="1">
    <citation type="submission" date="2010-07" db="EMBL/GenBank/DDBJ databases">
        <title>The draft genome of Paenibacillus curdlanolyticus YK9.</title>
        <authorList>
            <consortium name="US DOE Joint Genome Institute (JGI-PGF)"/>
            <person name="Lucas S."/>
            <person name="Copeland A."/>
            <person name="Lapidus A."/>
            <person name="Cheng J.-F."/>
            <person name="Bruce D."/>
            <person name="Goodwin L."/>
            <person name="Pitluck S."/>
            <person name="Land M.L."/>
            <person name="Hauser L."/>
            <person name="Chang Y.-J."/>
            <person name="Jeffries C."/>
            <person name="Anderson I.J."/>
            <person name="Johnson E."/>
            <person name="Loganathan U."/>
            <person name="Mulhopadhyay B."/>
            <person name="Kyrpides N."/>
            <person name="Woyke T.J."/>
        </authorList>
    </citation>
    <scope>NUCLEOTIDE SEQUENCE [LARGE SCALE GENOMIC DNA]</scope>
    <source>
        <strain evidence="2 3">YK9</strain>
    </source>
</reference>
<keyword evidence="1" id="KW-0812">Transmembrane</keyword>
<keyword evidence="1" id="KW-1133">Transmembrane helix</keyword>
<name>E0ICT8_9BACL</name>
<dbReference type="AlphaFoldDB" id="E0ICT8"/>
<keyword evidence="1" id="KW-0472">Membrane</keyword>
<keyword evidence="3" id="KW-1185">Reference proteome</keyword>
<feature type="transmembrane region" description="Helical" evidence="1">
    <location>
        <begin position="215"/>
        <end position="232"/>
    </location>
</feature>